<dbReference type="STRING" id="665126.ABB55_04795"/>
<keyword evidence="1 4" id="KW-0113">Calvin cycle</keyword>
<comment type="miscellaneous">
    <text evidence="4">The basic functional RuBisCO is composed of a large chain homodimer in a 'head-to-tail' conformation. In form I RuBisCO this homodimer is arranged in a barrel-like tetramer with the small subunits forming a tetrameric 'cap' on each end of the 'barrel'.</text>
</comment>
<evidence type="ECO:0000256" key="4">
    <source>
        <dbReference type="HAMAP-Rule" id="MF_00859"/>
    </source>
</evidence>
<keyword evidence="2 4" id="KW-0120">Carbon dioxide fixation</keyword>
<dbReference type="InterPro" id="IPR024681">
    <property type="entry name" value="RuBisCO_ssu"/>
</dbReference>
<dbReference type="GO" id="GO:0016984">
    <property type="term" value="F:ribulose-bisphosphate carboxylase activity"/>
    <property type="evidence" value="ECO:0007669"/>
    <property type="project" value="UniProtKB-UniRule"/>
</dbReference>
<dbReference type="EMBL" id="LJYW01000001">
    <property type="protein sequence ID" value="KPL51632.1"/>
    <property type="molecule type" value="Genomic_DNA"/>
</dbReference>
<comment type="function">
    <text evidence="4">RuBisCO catalyzes two reactions: the carboxylation of D-ribulose 1,5-bisphosphate, the primary event in carbon dioxide fixation, as well as the oxidative fragmentation of the pentose substrate. Both reactions occur simultaneously and in competition at the same active site. Although the small subunit is not catalytic it is essential for maximal activity.</text>
</comment>
<dbReference type="PANTHER" id="PTHR31262">
    <property type="entry name" value="RIBULOSE BISPHOSPHATE CARBOXYLASE SMALL CHAIN 1, CHLOROPLASTIC"/>
    <property type="match status" value="1"/>
</dbReference>
<evidence type="ECO:0000259" key="5">
    <source>
        <dbReference type="SMART" id="SM00961"/>
    </source>
</evidence>
<evidence type="ECO:0000313" key="7">
    <source>
        <dbReference type="Proteomes" id="UP000048984"/>
    </source>
</evidence>
<dbReference type="AlphaFoldDB" id="A0A0P6VHX6"/>
<dbReference type="Pfam" id="PF00101">
    <property type="entry name" value="RuBisCO_small"/>
    <property type="match status" value="1"/>
</dbReference>
<dbReference type="RefSeq" id="WP_054357794.1">
    <property type="nucleotide sequence ID" value="NZ_JAPCYQ010000001.1"/>
</dbReference>
<feature type="domain" description="Ribulose bisphosphate carboxylase small subunit" evidence="5">
    <location>
        <begin position="4"/>
        <end position="103"/>
    </location>
</feature>
<keyword evidence="7" id="KW-1185">Reference proteome</keyword>
<gene>
    <name evidence="4" type="primary">cbbS</name>
    <name evidence="6" type="ORF">ABB55_04795</name>
</gene>
<sequence length="138" mass="16192">MHMTLGAFAFLPDLTEEQICRQIDYCISNDWTVAIEFAAEVQNRDTQWDTWGVPMFDVRDAKAVLAEIRACREAHPKHYIRISAFDPSRGWETVRLSFIINRPRAEPVVRFDRSESQFRALRHRAQPQPERRAMGARF</sequence>
<reference evidence="6 7" key="1">
    <citation type="submission" date="2015-09" db="EMBL/GenBank/DDBJ databases">
        <authorList>
            <person name="Jackson K.R."/>
            <person name="Lunt B.L."/>
            <person name="Fisher J.N.B."/>
            <person name="Gardner A.V."/>
            <person name="Bailey M.E."/>
            <person name="Deus L.M."/>
            <person name="Earl A.S."/>
            <person name="Gibby P.D."/>
            <person name="Hartmann K.A."/>
            <person name="Liu J.E."/>
            <person name="Manci A.M."/>
            <person name="Nielsen D.A."/>
            <person name="Solomon M.B."/>
            <person name="Breakwell D.P."/>
            <person name="Burnett S.H."/>
            <person name="Grose J.H."/>
        </authorList>
    </citation>
    <scope>NUCLEOTIDE SEQUENCE [LARGE SCALE GENOMIC DNA]</scope>
    <source>
        <strain evidence="6 7">16</strain>
    </source>
</reference>
<evidence type="ECO:0000256" key="2">
    <source>
        <dbReference type="ARBA" id="ARBA00023300"/>
    </source>
</evidence>
<dbReference type="HAMAP" id="MF_00859">
    <property type="entry name" value="RuBisCO_S_bact"/>
    <property type="match status" value="1"/>
</dbReference>
<accession>A0A0P6VHX6</accession>
<protein>
    <recommendedName>
        <fullName evidence="4">Ribulose bisphosphate carboxylase small subunit</fullName>
        <shortName evidence="4">RuBisCO small subunit</shortName>
    </recommendedName>
</protein>
<reference evidence="6 7" key="2">
    <citation type="submission" date="2015-10" db="EMBL/GenBank/DDBJ databases">
        <title>Draft Genome Sequence of Prosthecomicrobium hirschii ATCC 27832.</title>
        <authorList>
            <person name="Daniel J."/>
            <person name="Givan S.A."/>
            <person name="Brun Y.V."/>
            <person name="Brown P.J."/>
        </authorList>
    </citation>
    <scope>NUCLEOTIDE SEQUENCE [LARGE SCALE GENOMIC DNA]</scope>
    <source>
        <strain evidence="6 7">16</strain>
    </source>
</reference>
<dbReference type="Proteomes" id="UP000048984">
    <property type="component" value="Unassembled WGS sequence"/>
</dbReference>
<dbReference type="GO" id="GO:0019253">
    <property type="term" value="P:reductive pentose-phosphate cycle"/>
    <property type="evidence" value="ECO:0007669"/>
    <property type="project" value="UniProtKB-UniRule"/>
</dbReference>
<dbReference type="SUPFAM" id="SSF55239">
    <property type="entry name" value="RuBisCO, small subunit"/>
    <property type="match status" value="1"/>
</dbReference>
<evidence type="ECO:0000256" key="3">
    <source>
        <dbReference type="ARBA" id="ARBA00038826"/>
    </source>
</evidence>
<evidence type="ECO:0000256" key="1">
    <source>
        <dbReference type="ARBA" id="ARBA00022567"/>
    </source>
</evidence>
<comment type="caution">
    <text evidence="6">The sequence shown here is derived from an EMBL/GenBank/DDBJ whole genome shotgun (WGS) entry which is preliminary data.</text>
</comment>
<comment type="subunit">
    <text evidence="3 4">Heterohexadecamer of 8 large and 8 small subunits.</text>
</comment>
<dbReference type="SMART" id="SM00961">
    <property type="entry name" value="RuBisCO_small"/>
    <property type="match status" value="1"/>
</dbReference>
<proteinExistence type="inferred from homology"/>
<organism evidence="6 7">
    <name type="scientific">Prosthecodimorpha hirschii</name>
    <dbReference type="NCBI Taxonomy" id="665126"/>
    <lineage>
        <taxon>Bacteria</taxon>
        <taxon>Pseudomonadati</taxon>
        <taxon>Pseudomonadota</taxon>
        <taxon>Alphaproteobacteria</taxon>
        <taxon>Hyphomicrobiales</taxon>
        <taxon>Ancalomicrobiaceae</taxon>
        <taxon>Prosthecodimorpha</taxon>
    </lineage>
</organism>
<dbReference type="OrthoDB" id="9788955at2"/>
<dbReference type="InterPro" id="IPR036385">
    <property type="entry name" value="RuBisCO_ssu_sf"/>
</dbReference>
<dbReference type="PANTHER" id="PTHR31262:SF23">
    <property type="entry name" value="RIBULOSE BISPHOSPHATE CARBOXYLASE SMALL SUBUNIT"/>
    <property type="match status" value="1"/>
</dbReference>
<comment type="similarity">
    <text evidence="4">Belongs to the RuBisCO small chain family.</text>
</comment>
<evidence type="ECO:0000313" key="6">
    <source>
        <dbReference type="EMBL" id="KPL51632.1"/>
    </source>
</evidence>
<name>A0A0P6VHX6_9HYPH</name>
<dbReference type="InterPro" id="IPR000894">
    <property type="entry name" value="RuBisCO_ssu_dom"/>
</dbReference>
<dbReference type="Gene3D" id="3.30.190.10">
    <property type="entry name" value="Ribulose bisphosphate carboxylase, small subunit"/>
    <property type="match status" value="1"/>
</dbReference>